<dbReference type="Proteomes" id="UP001205105">
    <property type="component" value="Unassembled WGS sequence"/>
</dbReference>
<feature type="domain" description="ABC1 atypical kinase-like" evidence="2">
    <location>
        <begin position="260"/>
        <end position="313"/>
    </location>
</feature>
<dbReference type="InterPro" id="IPR011009">
    <property type="entry name" value="Kinase-like_dom_sf"/>
</dbReference>
<evidence type="ECO:0000313" key="3">
    <source>
        <dbReference type="EMBL" id="KAI7845777.1"/>
    </source>
</evidence>
<keyword evidence="1" id="KW-1133">Transmembrane helix</keyword>
<evidence type="ECO:0000256" key="1">
    <source>
        <dbReference type="SAM" id="Phobius"/>
    </source>
</evidence>
<dbReference type="AlphaFoldDB" id="A0AAD5DWK3"/>
<keyword evidence="1" id="KW-0812">Transmembrane</keyword>
<feature type="domain" description="ABC1 atypical kinase-like" evidence="2">
    <location>
        <begin position="336"/>
        <end position="528"/>
    </location>
</feature>
<dbReference type="Pfam" id="PF03109">
    <property type="entry name" value="ABC1"/>
    <property type="match status" value="2"/>
</dbReference>
<feature type="transmembrane region" description="Helical" evidence="1">
    <location>
        <begin position="194"/>
        <end position="213"/>
    </location>
</feature>
<keyword evidence="1" id="KW-0472">Membrane</keyword>
<evidence type="ECO:0000313" key="4">
    <source>
        <dbReference type="Proteomes" id="UP001205105"/>
    </source>
</evidence>
<dbReference type="PANTHER" id="PTHR45890:SF1">
    <property type="entry name" value="AARF DOMAIN CONTAINING KINASE 2"/>
    <property type="match status" value="1"/>
</dbReference>
<proteinExistence type="predicted"/>
<accession>A0AAD5DWK3</accession>
<dbReference type="SUPFAM" id="SSF56112">
    <property type="entry name" value="Protein kinase-like (PK-like)"/>
    <property type="match status" value="1"/>
</dbReference>
<sequence length="647" mass="70891">MRAAAGRAAASVAQQLRLHAAEAVPLAARSAGEPSAQQLYTLAQLQAASKQQLQRLSAVGESLAADLADLQQRIPLLVRSIWGARSEVVVGALRQRQAEAARRLIREWEEAEHRLVAVANSLANLQTGQKMLAVGVPLAAAQLWPRPALAYSVQPAARPQPAAELELTLGQLSAMVARIAAALREELAIAMRGVFLFLLFLPAVATAPVMLLSEAHRARWLELVRWTLEQAGPAFIKWGQWAATRPDLFPQDACNALAALQSQAPKHGWQATEAAVQSSFGAPISELFEAFDAEPVASGSIAQVYRARLSERGAQLAGNRTRGGLLPLRKERLFKPGGTVAVKVRHPGVCTTMERDFTLMRRAAAIFGAPLREQLDLVTEARHLEEFGTNFRHWSGVTFPQPADAPLVSSEVLVETFEEGELISKYVGTQCKYNKQLADLGMHCYLKMLLKDNFIHADLHPGNILVRLEEAPVPLPGGLLGALRSLLPFELKLPRLVLLDVGMIAKLTGEDQHNLVGFFKGLTSMDGGELADSIMTFTEERPANPKAFREDMARLFDSLDPELMRTNTPEVIAHMMDMIRQHQVHLRGVVSTVVITTMVLEGWSSKLNPDIRIVDTLRDILPQAWGVRLGKAIDRTFSPASLQLAYH</sequence>
<name>A0AAD5DWK3_9CHLO</name>
<evidence type="ECO:0000259" key="2">
    <source>
        <dbReference type="Pfam" id="PF03109"/>
    </source>
</evidence>
<comment type="caution">
    <text evidence="3">The sequence shown here is derived from an EMBL/GenBank/DDBJ whole genome shotgun (WGS) entry which is preliminary data.</text>
</comment>
<dbReference type="InterPro" id="IPR052402">
    <property type="entry name" value="ADCK_kinase"/>
</dbReference>
<gene>
    <name evidence="3" type="ORF">COHA_000691</name>
</gene>
<dbReference type="InterPro" id="IPR004147">
    <property type="entry name" value="ABC1_dom"/>
</dbReference>
<organism evidence="3 4">
    <name type="scientific">Chlorella ohadii</name>
    <dbReference type="NCBI Taxonomy" id="2649997"/>
    <lineage>
        <taxon>Eukaryota</taxon>
        <taxon>Viridiplantae</taxon>
        <taxon>Chlorophyta</taxon>
        <taxon>core chlorophytes</taxon>
        <taxon>Trebouxiophyceae</taxon>
        <taxon>Chlorellales</taxon>
        <taxon>Chlorellaceae</taxon>
        <taxon>Chlorella clade</taxon>
        <taxon>Chlorella</taxon>
    </lineage>
</organism>
<dbReference type="PANTHER" id="PTHR45890">
    <property type="entry name" value="AARF DOMAIN CONTAINING KINASE 2 (PREDICTED)"/>
    <property type="match status" value="1"/>
</dbReference>
<dbReference type="EMBL" id="JADXDR010000013">
    <property type="protein sequence ID" value="KAI7845777.1"/>
    <property type="molecule type" value="Genomic_DNA"/>
</dbReference>
<keyword evidence="4" id="KW-1185">Reference proteome</keyword>
<protein>
    <recommendedName>
        <fullName evidence="2">ABC1 atypical kinase-like domain-containing protein</fullName>
    </recommendedName>
</protein>
<reference evidence="3" key="1">
    <citation type="submission" date="2020-11" db="EMBL/GenBank/DDBJ databases">
        <title>Chlorella ohadii genome sequencing and assembly.</title>
        <authorList>
            <person name="Murik O."/>
            <person name="Treves H."/>
            <person name="Kedem I."/>
            <person name="Shotland Y."/>
            <person name="Kaplan A."/>
        </authorList>
    </citation>
    <scope>NUCLEOTIDE SEQUENCE</scope>
    <source>
        <strain evidence="3">1</strain>
    </source>
</reference>